<feature type="binding site" evidence="6">
    <location>
        <position position="69"/>
    </location>
    <ligand>
        <name>S-adenosyl-L-methionine</name>
        <dbReference type="ChEBI" id="CHEBI:59789"/>
    </ligand>
</feature>
<evidence type="ECO:0000256" key="4">
    <source>
        <dbReference type="ARBA" id="ARBA00022679"/>
    </source>
</evidence>
<dbReference type="InterPro" id="IPR029063">
    <property type="entry name" value="SAM-dependent_MTases_sf"/>
</dbReference>
<protein>
    <recommendedName>
        <fullName evidence="6">Ribosomal RNA small subunit methyltransferase G</fullName>
        <ecNumber evidence="6">2.1.1.170</ecNumber>
    </recommendedName>
    <alternativeName>
        <fullName evidence="6">16S rRNA 7-methylguanosine methyltransferase</fullName>
        <shortName evidence="6">16S rRNA m7G methyltransferase</shortName>
    </alternativeName>
</protein>
<comment type="function">
    <text evidence="6">Specifically methylates the N7 position of guanine in position 527 of 16S rRNA.</text>
</comment>
<feature type="binding site" evidence="6">
    <location>
        <position position="74"/>
    </location>
    <ligand>
        <name>S-adenosyl-L-methionine</name>
        <dbReference type="ChEBI" id="CHEBI:59789"/>
    </ligand>
</feature>
<dbReference type="PIRSF" id="PIRSF003078">
    <property type="entry name" value="GidB"/>
    <property type="match status" value="1"/>
</dbReference>
<dbReference type="Proteomes" id="UP000218891">
    <property type="component" value="Chromosome"/>
</dbReference>
<comment type="similarity">
    <text evidence="6">Belongs to the methyltransferase superfamily. RNA methyltransferase RsmG family.</text>
</comment>
<keyword evidence="4 6" id="KW-0808">Transferase</keyword>
<dbReference type="EC" id="2.1.1.170" evidence="6"/>
<name>A0ABM6PHT6_9RHOB</name>
<keyword evidence="1 6" id="KW-0963">Cytoplasm</keyword>
<dbReference type="RefSeq" id="WP_040175110.1">
    <property type="nucleotide sequence ID" value="NZ_CP010643.1"/>
</dbReference>
<dbReference type="SUPFAM" id="SSF53335">
    <property type="entry name" value="S-adenosyl-L-methionine-dependent methyltransferases"/>
    <property type="match status" value="1"/>
</dbReference>
<reference evidence="7 8" key="4">
    <citation type="journal article" date="2018" name="Environ. Microbiol. Rep.">
        <title>Phylogenetic distribution of roseobacticides in the Roseobacter group and their effect on microalgae.</title>
        <authorList>
            <person name="Sonnenschein E.C."/>
            <person name="Phippen C.B."/>
            <person name="Bentzon-Tilia M."/>
            <person name="Rasmussen S.A."/>
            <person name="Nielsen K.F."/>
            <person name="Gram L."/>
        </authorList>
    </citation>
    <scope>NUCLEOTIDE SEQUENCE [LARGE SCALE GENOMIC DNA]</scope>
    <source>
        <strain evidence="7 8">P36</strain>
    </source>
</reference>
<evidence type="ECO:0000256" key="1">
    <source>
        <dbReference type="ARBA" id="ARBA00022490"/>
    </source>
</evidence>
<evidence type="ECO:0000313" key="8">
    <source>
        <dbReference type="Proteomes" id="UP000218891"/>
    </source>
</evidence>
<feature type="binding site" evidence="6">
    <location>
        <begin position="123"/>
        <end position="124"/>
    </location>
    <ligand>
        <name>S-adenosyl-L-methionine</name>
        <dbReference type="ChEBI" id="CHEBI:59789"/>
    </ligand>
</feature>
<sequence length="204" mass="22767">MGEMKIGETYVSRETYERLKHYELLVKKWSPKINLVAKSTLVDVWDRHIVDSVQICQGIDFPRSWLDIGSGGGFPGVVVAILAAERAPDCAVTLIESDQRKCAFLRTAIRECGVTATVVSERIEKVPPMAVDVISARALADLSTLLGFAERHLQPKGIALFSKGIQWKKEVDNARSQWQFDLKSTKSWTEPDAVVLEIRGVTRV</sequence>
<keyword evidence="8" id="KW-1185">Reference proteome</keyword>
<keyword evidence="5 6" id="KW-0949">S-adenosyl-L-methionine</keyword>
<dbReference type="GO" id="GO:0008168">
    <property type="term" value="F:methyltransferase activity"/>
    <property type="evidence" value="ECO:0007669"/>
    <property type="project" value="UniProtKB-KW"/>
</dbReference>
<gene>
    <name evidence="6 7" type="primary">rsmG</name>
    <name evidence="7" type="ORF">PhaeoP36_03337</name>
</gene>
<dbReference type="GO" id="GO:0032259">
    <property type="term" value="P:methylation"/>
    <property type="evidence" value="ECO:0007669"/>
    <property type="project" value="UniProtKB-KW"/>
</dbReference>
<dbReference type="PANTHER" id="PTHR31760">
    <property type="entry name" value="S-ADENOSYL-L-METHIONINE-DEPENDENT METHYLTRANSFERASES SUPERFAMILY PROTEIN"/>
    <property type="match status" value="1"/>
</dbReference>
<dbReference type="NCBIfam" id="TIGR00138">
    <property type="entry name" value="rsmG_gidB"/>
    <property type="match status" value="1"/>
</dbReference>
<reference evidence="7 8" key="2">
    <citation type="journal article" date="2017" name="Genome Biol. Evol.">
        <title>Trajectories and Drivers of Genome Evolution in Surface-Associated Marine Phaeobacter.</title>
        <authorList>
            <person name="Freese H.M."/>
            <person name="Sikorski J."/>
            <person name="Bunk B."/>
            <person name="Scheuner C."/>
            <person name="Meier-Kolthoff J.P."/>
            <person name="Sproer C."/>
            <person name="Gram L."/>
            <person name="Overmann J."/>
        </authorList>
    </citation>
    <scope>NUCLEOTIDE SEQUENCE [LARGE SCALE GENOMIC DNA]</scope>
    <source>
        <strain evidence="7 8">P36</strain>
    </source>
</reference>
<dbReference type="Gene3D" id="3.40.50.150">
    <property type="entry name" value="Vaccinia Virus protein VP39"/>
    <property type="match status" value="1"/>
</dbReference>
<dbReference type="Pfam" id="PF02527">
    <property type="entry name" value="GidB"/>
    <property type="match status" value="1"/>
</dbReference>
<dbReference type="EMBL" id="CP010643">
    <property type="protein sequence ID" value="ATG37419.1"/>
    <property type="molecule type" value="Genomic_DNA"/>
</dbReference>
<reference evidence="7 8" key="3">
    <citation type="journal article" date="2017" name="Int. J. Syst. Evol. Microbiol.">
        <title>Adaptation of Surface-Associated Bacteria to the Open Ocean: A Genomically Distinct Subpopulation of Phaeobacter gallaeciensis Colonizes Pacific Mesozooplankton.</title>
        <authorList>
            <person name="Freese H.M."/>
            <person name="Methner A."/>
            <person name="Overmann J."/>
        </authorList>
    </citation>
    <scope>NUCLEOTIDE SEQUENCE [LARGE SCALE GENOMIC DNA]</scope>
    <source>
        <strain evidence="7 8">P36</strain>
    </source>
</reference>
<comment type="caution">
    <text evidence="6">Lacks conserved residue(s) required for the propagation of feature annotation.</text>
</comment>
<organism evidence="7 8">
    <name type="scientific">Phaeobacter piscinae</name>
    <dbReference type="NCBI Taxonomy" id="1580596"/>
    <lineage>
        <taxon>Bacteria</taxon>
        <taxon>Pseudomonadati</taxon>
        <taxon>Pseudomonadota</taxon>
        <taxon>Alphaproteobacteria</taxon>
        <taxon>Rhodobacterales</taxon>
        <taxon>Roseobacteraceae</taxon>
        <taxon>Phaeobacter</taxon>
    </lineage>
</organism>
<proteinExistence type="inferred from homology"/>
<dbReference type="InterPro" id="IPR003682">
    <property type="entry name" value="rRNA_ssu_MeTfrase_G"/>
</dbReference>
<dbReference type="CDD" id="cd02440">
    <property type="entry name" value="AdoMet_MTases"/>
    <property type="match status" value="1"/>
</dbReference>
<comment type="catalytic activity">
    <reaction evidence="6">
        <text>guanosine(527) in 16S rRNA + S-adenosyl-L-methionine = N(7)-methylguanosine(527) in 16S rRNA + S-adenosyl-L-homocysteine</text>
        <dbReference type="Rhea" id="RHEA:42732"/>
        <dbReference type="Rhea" id="RHEA-COMP:10209"/>
        <dbReference type="Rhea" id="RHEA-COMP:10210"/>
        <dbReference type="ChEBI" id="CHEBI:57856"/>
        <dbReference type="ChEBI" id="CHEBI:59789"/>
        <dbReference type="ChEBI" id="CHEBI:74269"/>
        <dbReference type="ChEBI" id="CHEBI:74480"/>
        <dbReference type="EC" id="2.1.1.170"/>
    </reaction>
</comment>
<evidence type="ECO:0000256" key="2">
    <source>
        <dbReference type="ARBA" id="ARBA00022552"/>
    </source>
</evidence>
<evidence type="ECO:0000256" key="6">
    <source>
        <dbReference type="HAMAP-Rule" id="MF_00074"/>
    </source>
</evidence>
<dbReference type="HAMAP" id="MF_00074">
    <property type="entry name" value="16SrRNA_methyltr_G"/>
    <property type="match status" value="1"/>
</dbReference>
<accession>A0ABM6PHT6</accession>
<evidence type="ECO:0000256" key="3">
    <source>
        <dbReference type="ARBA" id="ARBA00022603"/>
    </source>
</evidence>
<evidence type="ECO:0000256" key="5">
    <source>
        <dbReference type="ARBA" id="ARBA00022691"/>
    </source>
</evidence>
<comment type="subcellular location">
    <subcellularLocation>
        <location evidence="6">Cytoplasm</location>
    </subcellularLocation>
</comment>
<feature type="binding site" evidence="6">
    <location>
        <position position="137"/>
    </location>
    <ligand>
        <name>S-adenosyl-L-methionine</name>
        <dbReference type="ChEBI" id="CHEBI:59789"/>
    </ligand>
</feature>
<keyword evidence="2 6" id="KW-0698">rRNA processing</keyword>
<dbReference type="PANTHER" id="PTHR31760:SF0">
    <property type="entry name" value="S-ADENOSYL-L-METHIONINE-DEPENDENT METHYLTRANSFERASES SUPERFAMILY PROTEIN"/>
    <property type="match status" value="1"/>
</dbReference>
<reference evidence="7 8" key="1">
    <citation type="journal article" date="2017" name="Front. Microbiol.">
        <title>Phaeobacter piscinae sp. nov., a species of the Roseobacter group and potential aquaculture probiont.</title>
        <authorList>
            <person name="Sonnenschein E.C."/>
            <person name="Phippen C.B.W."/>
            <person name="Nielsen K.F."/>
            <person name="Mateiu R.V."/>
            <person name="Melchiorsen J."/>
            <person name="Gram L."/>
            <person name="Overmann J."/>
            <person name="Freese H.M."/>
        </authorList>
    </citation>
    <scope>NUCLEOTIDE SEQUENCE [LARGE SCALE GENOMIC DNA]</scope>
    <source>
        <strain evidence="7 8">P36</strain>
    </source>
</reference>
<keyword evidence="3 6" id="KW-0489">Methyltransferase</keyword>
<evidence type="ECO:0000313" key="7">
    <source>
        <dbReference type="EMBL" id="ATG37419.1"/>
    </source>
</evidence>